<dbReference type="GO" id="GO:0016887">
    <property type="term" value="F:ATP hydrolysis activity"/>
    <property type="evidence" value="ECO:0007669"/>
    <property type="project" value="InterPro"/>
</dbReference>
<protein>
    <submittedName>
        <fullName evidence="5">LPS export ABC transporter ATP-binding protein</fullName>
    </submittedName>
</protein>
<evidence type="ECO:0000313" key="5">
    <source>
        <dbReference type="EMBL" id="HAV91700.1"/>
    </source>
</evidence>
<dbReference type="GO" id="GO:0055085">
    <property type="term" value="P:transmembrane transport"/>
    <property type="evidence" value="ECO:0007669"/>
    <property type="project" value="InterPro"/>
</dbReference>
<dbReference type="CDD" id="cd03218">
    <property type="entry name" value="ABC_YhbG"/>
    <property type="match status" value="1"/>
</dbReference>
<feature type="domain" description="ABC transporter" evidence="4">
    <location>
        <begin position="3"/>
        <end position="235"/>
    </location>
</feature>
<gene>
    <name evidence="5" type="primary">lptB</name>
    <name evidence="5" type="ORF">DCW38_00745</name>
</gene>
<sequence length="239" mass="27021">MKLRSENIVKTYSKRIVADKVSVSVDTGKVVGLLGPNGAGKTTSFYMIVGMIKCDSGKIFLDETDITQLPMYKRARLGVGYLPQEPSIFRRLTVEQNLDAILEMHLKKKSEIKERRDFLLEKLKVTHIRKSEGGKLSGGERRRVEIARALTTNPKFLLLDEPFTGIDPKVKEDIQVIIRQLASDGIGILITDHNVRETLEITDIAHIIYEGRILLSGTAEELINDKQAREIYLGEKFRL</sequence>
<keyword evidence="3 5" id="KW-0067">ATP-binding</keyword>
<dbReference type="NCBIfam" id="TIGR04406">
    <property type="entry name" value="LPS_export_lptB"/>
    <property type="match status" value="1"/>
</dbReference>
<dbReference type="InterPro" id="IPR003439">
    <property type="entry name" value="ABC_transporter-like_ATP-bd"/>
</dbReference>
<evidence type="ECO:0000256" key="1">
    <source>
        <dbReference type="ARBA" id="ARBA00022448"/>
    </source>
</evidence>
<dbReference type="Proteomes" id="UP000264062">
    <property type="component" value="Unassembled WGS sequence"/>
</dbReference>
<comment type="caution">
    <text evidence="5">The sequence shown here is derived from an EMBL/GenBank/DDBJ whole genome shotgun (WGS) entry which is preliminary data.</text>
</comment>
<dbReference type="EMBL" id="DMZY01000025">
    <property type="protein sequence ID" value="HAV91700.1"/>
    <property type="molecule type" value="Genomic_DNA"/>
</dbReference>
<dbReference type="GO" id="GO:0005524">
    <property type="term" value="F:ATP binding"/>
    <property type="evidence" value="ECO:0007669"/>
    <property type="project" value="UniProtKB-KW"/>
</dbReference>
<dbReference type="InterPro" id="IPR003593">
    <property type="entry name" value="AAA+_ATPase"/>
</dbReference>
<dbReference type="PANTHER" id="PTHR45772">
    <property type="entry name" value="CONSERVED COMPONENT OF ABC TRANSPORTER FOR NATURAL AMINO ACIDS-RELATED"/>
    <property type="match status" value="1"/>
</dbReference>
<evidence type="ECO:0000256" key="2">
    <source>
        <dbReference type="ARBA" id="ARBA00022741"/>
    </source>
</evidence>
<keyword evidence="1" id="KW-0813">Transport</keyword>
<reference evidence="5 6" key="1">
    <citation type="journal article" date="2018" name="Nat. Biotechnol.">
        <title>A standardized bacterial taxonomy based on genome phylogeny substantially revises the tree of life.</title>
        <authorList>
            <person name="Parks D.H."/>
            <person name="Chuvochina M."/>
            <person name="Waite D.W."/>
            <person name="Rinke C."/>
            <person name="Skarshewski A."/>
            <person name="Chaumeil P.A."/>
            <person name="Hugenholtz P."/>
        </authorList>
    </citation>
    <scope>NUCLEOTIDE SEQUENCE [LARGE SCALE GENOMIC DNA]</scope>
    <source>
        <strain evidence="5">UBA9956</strain>
    </source>
</reference>
<dbReference type="InterPro" id="IPR030921">
    <property type="entry name" value="LPS_export_LptB"/>
</dbReference>
<dbReference type="InterPro" id="IPR017871">
    <property type="entry name" value="ABC_transporter-like_CS"/>
</dbReference>
<dbReference type="PROSITE" id="PS00211">
    <property type="entry name" value="ABC_TRANSPORTER_1"/>
    <property type="match status" value="1"/>
</dbReference>
<dbReference type="Gene3D" id="3.40.50.300">
    <property type="entry name" value="P-loop containing nucleotide triphosphate hydrolases"/>
    <property type="match status" value="1"/>
</dbReference>
<dbReference type="InterPro" id="IPR051120">
    <property type="entry name" value="ABC_AA/LPS_Transport"/>
</dbReference>
<organism evidence="5 6">
    <name type="scientific">candidate division WOR-3 bacterium</name>
    <dbReference type="NCBI Taxonomy" id="2052148"/>
    <lineage>
        <taxon>Bacteria</taxon>
        <taxon>Bacteria division WOR-3</taxon>
    </lineage>
</organism>
<dbReference type="SUPFAM" id="SSF52540">
    <property type="entry name" value="P-loop containing nucleoside triphosphate hydrolases"/>
    <property type="match status" value="1"/>
</dbReference>
<evidence type="ECO:0000256" key="3">
    <source>
        <dbReference type="ARBA" id="ARBA00022840"/>
    </source>
</evidence>
<evidence type="ECO:0000313" key="6">
    <source>
        <dbReference type="Proteomes" id="UP000264062"/>
    </source>
</evidence>
<name>A0A350H834_UNCW3</name>
<dbReference type="PANTHER" id="PTHR45772:SF10">
    <property type="entry name" value="LIPOPOLYSACCHARIDE EXPORT SYSTEM ATP-BINDING PROTEIN LPTB"/>
    <property type="match status" value="1"/>
</dbReference>
<dbReference type="PROSITE" id="PS50893">
    <property type="entry name" value="ABC_TRANSPORTER_2"/>
    <property type="match status" value="1"/>
</dbReference>
<dbReference type="FunFam" id="3.40.50.300:FF:000151">
    <property type="entry name" value="Lipopolysaccharide ABC transporter ATP-binding protein"/>
    <property type="match status" value="1"/>
</dbReference>
<dbReference type="SMART" id="SM00382">
    <property type="entry name" value="AAA"/>
    <property type="match status" value="1"/>
</dbReference>
<accession>A0A350H834</accession>
<dbReference type="GO" id="GO:0043190">
    <property type="term" value="C:ATP-binding cassette (ABC) transporter complex"/>
    <property type="evidence" value="ECO:0007669"/>
    <property type="project" value="InterPro"/>
</dbReference>
<evidence type="ECO:0000259" key="4">
    <source>
        <dbReference type="PROSITE" id="PS50893"/>
    </source>
</evidence>
<dbReference type="InterPro" id="IPR027417">
    <property type="entry name" value="P-loop_NTPase"/>
</dbReference>
<dbReference type="AlphaFoldDB" id="A0A350H834"/>
<proteinExistence type="predicted"/>
<keyword evidence="2" id="KW-0547">Nucleotide-binding</keyword>
<dbReference type="Pfam" id="PF00005">
    <property type="entry name" value="ABC_tran"/>
    <property type="match status" value="1"/>
</dbReference>